<dbReference type="OrthoDB" id="7779280at2"/>
<name>A0A6I4UPC2_9SPHN</name>
<dbReference type="InterPro" id="IPR006626">
    <property type="entry name" value="PbH1"/>
</dbReference>
<feature type="domain" description="Right handed beta helix" evidence="1">
    <location>
        <begin position="159"/>
        <end position="287"/>
    </location>
</feature>
<gene>
    <name evidence="2" type="ORF">GRI75_01285</name>
</gene>
<reference evidence="2 3" key="1">
    <citation type="submission" date="2019-12" db="EMBL/GenBank/DDBJ databases">
        <title>Genomic-based taxomic classification of the family Erythrobacteraceae.</title>
        <authorList>
            <person name="Xu L."/>
        </authorList>
    </citation>
    <scope>NUCLEOTIDE SEQUENCE [LARGE SCALE GENOMIC DNA]</scope>
    <source>
        <strain evidence="2 3">MCCC 1K02066</strain>
    </source>
</reference>
<sequence length="571" mass="60333">MSRLAAAAAMLSVESSAVSSCLSCTVTSRAALTALDPTRTNVAFLSEDGRDGVFEFQTGDFSAAIDRDPLGGIYIKADDVASTAGAWIRQFTGPVAVDWFGAGKPGADDTAAWKGALAASHHVTARRGATYHIKGTLGAPLDGATIDLNGSTIIADWKEASGQYEAVFFIDGQDNVTIRNGKIEFTGRFNSGGSYAGLVSGIHANNADKLTVESMEITGFNRCGIVVGLLVSGPTPNCQSPKVINCHLHHNRVAGAVFGFTRNGLVQGCDLRWNGHASDPGTGYGFAGWSSGLPVNTSLIGNNASDNYRKGLDFHSGHDGVVSGNTCARNGIFGIFVEGVSGTWSITGNIVKDMLWDGRFRDSTMFGIAVGHLTGQGTRAAPTSFVISGNTISNFRLTDGSAAALYLMGRGLSYGKFMIADNVFDLGKVTHVVNTASGPSRNFGKWYDVAITGNEVTCEECTGIPFVIRGNTNRKKTFANNRLEIRAAGASAGVFVYESTLADGHTLVATGNDLSVPPAAWREAHDPIRVRRTAHETVKGNWVNGTSWRDWDGAGFISRGSQKPALPSSRR</sequence>
<dbReference type="SMART" id="SM00710">
    <property type="entry name" value="PbH1"/>
    <property type="match status" value="7"/>
</dbReference>
<evidence type="ECO:0000313" key="3">
    <source>
        <dbReference type="Proteomes" id="UP000469159"/>
    </source>
</evidence>
<dbReference type="Proteomes" id="UP000469159">
    <property type="component" value="Unassembled WGS sequence"/>
</dbReference>
<evidence type="ECO:0000259" key="1">
    <source>
        <dbReference type="Pfam" id="PF13229"/>
    </source>
</evidence>
<proteinExistence type="predicted"/>
<accession>A0A6I4UPC2</accession>
<organism evidence="2 3">
    <name type="scientific">Croceibacterium soli</name>
    <dbReference type="NCBI Taxonomy" id="1739690"/>
    <lineage>
        <taxon>Bacteria</taxon>
        <taxon>Pseudomonadati</taxon>
        <taxon>Pseudomonadota</taxon>
        <taxon>Alphaproteobacteria</taxon>
        <taxon>Sphingomonadales</taxon>
        <taxon>Erythrobacteraceae</taxon>
        <taxon>Croceibacterium</taxon>
    </lineage>
</organism>
<evidence type="ECO:0000313" key="2">
    <source>
        <dbReference type="EMBL" id="MXP40276.1"/>
    </source>
</evidence>
<dbReference type="InterPro" id="IPR012334">
    <property type="entry name" value="Pectin_lyas_fold"/>
</dbReference>
<dbReference type="Pfam" id="PF13229">
    <property type="entry name" value="Beta_helix"/>
    <property type="match status" value="1"/>
</dbReference>
<dbReference type="EMBL" id="WTYK01000001">
    <property type="protein sequence ID" value="MXP40276.1"/>
    <property type="molecule type" value="Genomic_DNA"/>
</dbReference>
<dbReference type="SUPFAM" id="SSF51126">
    <property type="entry name" value="Pectin lyase-like"/>
    <property type="match status" value="1"/>
</dbReference>
<dbReference type="Gene3D" id="2.160.20.10">
    <property type="entry name" value="Single-stranded right-handed beta-helix, Pectin lyase-like"/>
    <property type="match status" value="1"/>
</dbReference>
<dbReference type="RefSeq" id="WP_160745122.1">
    <property type="nucleotide sequence ID" value="NZ_WTYK01000001.1"/>
</dbReference>
<protein>
    <recommendedName>
        <fullName evidence="1">Right handed beta helix domain-containing protein</fullName>
    </recommendedName>
</protein>
<dbReference type="AlphaFoldDB" id="A0A6I4UPC2"/>
<keyword evidence="3" id="KW-1185">Reference proteome</keyword>
<dbReference type="InterPro" id="IPR039448">
    <property type="entry name" value="Beta_helix"/>
</dbReference>
<dbReference type="InterPro" id="IPR011050">
    <property type="entry name" value="Pectin_lyase_fold/virulence"/>
</dbReference>
<comment type="caution">
    <text evidence="2">The sequence shown here is derived from an EMBL/GenBank/DDBJ whole genome shotgun (WGS) entry which is preliminary data.</text>
</comment>